<organism evidence="1 2">
    <name type="scientific">Photobacterium sanctipauli</name>
    <dbReference type="NCBI Taxonomy" id="1342794"/>
    <lineage>
        <taxon>Bacteria</taxon>
        <taxon>Pseudomonadati</taxon>
        <taxon>Pseudomonadota</taxon>
        <taxon>Gammaproteobacteria</taxon>
        <taxon>Vibrionales</taxon>
        <taxon>Vibrionaceae</taxon>
        <taxon>Photobacterium</taxon>
    </lineage>
</organism>
<dbReference type="AlphaFoldDB" id="A0A2T3NWC2"/>
<dbReference type="RefSeq" id="WP_036822539.1">
    <property type="nucleotide sequence ID" value="NZ_JGVO01000407.1"/>
</dbReference>
<accession>A0A2T3NWC2</accession>
<gene>
    <name evidence="1" type="ORF">C9I98_06675</name>
</gene>
<sequence>MQTLEETLNAIGLPTLVLDDHEREFIAGFISHRSAFFDSVCQQKAEKPQRELVLGLLTQSVEQNREAFSSTQATINNMTQLFEEHVGKAHAGKFKTSNQLELAALAKLWFLAQGYNGIDVSYANDHASEISNLLRPDEDSPEWHHQRQRFMQAYYAGIEQHHKNQPKASIFLTIKNQLKKAFK</sequence>
<keyword evidence="2" id="KW-1185">Reference proteome</keyword>
<dbReference type="OrthoDB" id="5824383at2"/>
<evidence type="ECO:0000313" key="2">
    <source>
        <dbReference type="Proteomes" id="UP000241771"/>
    </source>
</evidence>
<protein>
    <submittedName>
        <fullName evidence="1">Uncharacterized protein</fullName>
    </submittedName>
</protein>
<evidence type="ECO:0000313" key="1">
    <source>
        <dbReference type="EMBL" id="PSW20531.1"/>
    </source>
</evidence>
<dbReference type="Proteomes" id="UP000241771">
    <property type="component" value="Unassembled WGS sequence"/>
</dbReference>
<dbReference type="EMBL" id="PYMA01000003">
    <property type="protein sequence ID" value="PSW20531.1"/>
    <property type="molecule type" value="Genomic_DNA"/>
</dbReference>
<reference evidence="1 2" key="1">
    <citation type="submission" date="2018-01" db="EMBL/GenBank/DDBJ databases">
        <title>Whole genome sequencing of Histamine producing bacteria.</title>
        <authorList>
            <person name="Butler K."/>
        </authorList>
    </citation>
    <scope>NUCLEOTIDE SEQUENCE [LARGE SCALE GENOMIC DNA]</scope>
    <source>
        <strain evidence="1 2">DSM 100436</strain>
    </source>
</reference>
<comment type="caution">
    <text evidence="1">The sequence shown here is derived from an EMBL/GenBank/DDBJ whole genome shotgun (WGS) entry which is preliminary data.</text>
</comment>
<proteinExistence type="predicted"/>
<name>A0A2T3NWC2_9GAMM</name>